<dbReference type="Proteomes" id="UP000699042">
    <property type="component" value="Unassembled WGS sequence"/>
</dbReference>
<dbReference type="EMBL" id="JAESDN010000001">
    <property type="protein sequence ID" value="KAG7058385.1"/>
    <property type="molecule type" value="Genomic_DNA"/>
</dbReference>
<proteinExistence type="predicted"/>
<reference evidence="1" key="1">
    <citation type="submission" date="2021-05" db="EMBL/GenBank/DDBJ databases">
        <title>Comparative genomics of three Colletotrichum scovillei strains and genetic complementation revealed genes involved fungal growth and virulence on chili pepper.</title>
        <authorList>
            <person name="Hsieh D.-K."/>
            <person name="Chuang S.-C."/>
            <person name="Chen C.-Y."/>
            <person name="Chao Y.-T."/>
            <person name="Lu M.-Y.J."/>
            <person name="Lee M.-H."/>
            <person name="Shih M.-C."/>
        </authorList>
    </citation>
    <scope>NUCLEOTIDE SEQUENCE</scope>
    <source>
        <strain evidence="1">Coll-153</strain>
    </source>
</reference>
<organism evidence="1 2">
    <name type="scientific">Colletotrichum scovillei</name>
    <dbReference type="NCBI Taxonomy" id="1209932"/>
    <lineage>
        <taxon>Eukaryota</taxon>
        <taxon>Fungi</taxon>
        <taxon>Dikarya</taxon>
        <taxon>Ascomycota</taxon>
        <taxon>Pezizomycotina</taxon>
        <taxon>Sordariomycetes</taxon>
        <taxon>Hypocreomycetidae</taxon>
        <taxon>Glomerellales</taxon>
        <taxon>Glomerellaceae</taxon>
        <taxon>Colletotrichum</taxon>
        <taxon>Colletotrichum acutatum species complex</taxon>
    </lineage>
</organism>
<comment type="caution">
    <text evidence="1">The sequence shown here is derived from an EMBL/GenBank/DDBJ whole genome shotgun (WGS) entry which is preliminary data.</text>
</comment>
<name>A0A9P7RKN4_9PEZI</name>
<sequence>MQSLTLSPSSLVIFRAQSTSAAQCSLMLASGLSRHPLAIPSTA</sequence>
<keyword evidence="2" id="KW-1185">Reference proteome</keyword>
<dbReference type="AlphaFoldDB" id="A0A9P7RKN4"/>
<protein>
    <submittedName>
        <fullName evidence="1">Uncharacterized protein</fullName>
    </submittedName>
</protein>
<accession>A0A9P7RKN4</accession>
<evidence type="ECO:0000313" key="2">
    <source>
        <dbReference type="Proteomes" id="UP000699042"/>
    </source>
</evidence>
<evidence type="ECO:0000313" key="1">
    <source>
        <dbReference type="EMBL" id="KAG7058385.1"/>
    </source>
</evidence>
<gene>
    <name evidence="1" type="ORF">JMJ77_005762</name>
</gene>